<protein>
    <submittedName>
        <fullName evidence="1">Uncharacterized protein</fullName>
    </submittedName>
</protein>
<name>A0AC61MRZ5_9FIRM</name>
<accession>A0AC61MRZ5</accession>
<proteinExistence type="predicted"/>
<keyword evidence="2" id="KW-1185">Reference proteome</keyword>
<dbReference type="Proteomes" id="UP000595814">
    <property type="component" value="Chromosome"/>
</dbReference>
<sequence length="401" mass="46338">MQVKFELEKLFNKVTILAMICMIILTVFHGLISFGKWEETYVHKYKTVKGKLAYWSYLNVSKEYEGELNQEYLNRFTKDFQNSKERKAIESGKIYQWTKYSLARDFILPIVIDESISQNSKLDFNKENLKDVNSFYKKFKKEAITNMKLENKLIGFFKYTKNQLEIVENKINNIKTPITIKYTEGLKNFLIYYKTDYLLFCLVLVFGLSSLFSKDSNSGVDELSLSTKTGKGKNLNSRWIAGNVFILLGYGIYVLTLLITHGLIGSLHGLGASIQILEQTSAFNINIFQGILLVIFCGLLGGLVIGNLIMVISIYSKNMKFTILTTGVILFFMNNFMKTQNSFKQLLPLNFNNKMALLKSGNYFFIGDTAIPYFIIVFILSVIYILVFYTLTRVKFKRYYL</sequence>
<evidence type="ECO:0000313" key="2">
    <source>
        <dbReference type="Proteomes" id="UP000595814"/>
    </source>
</evidence>
<reference evidence="1 2" key="1">
    <citation type="journal article" date="2022" name="Int. J. Syst. Evol. Microbiol.">
        <title>Miniphocaeibacter halophilus sp. nov., an ammonium-tolerant acetate-producing bacterium isolated from a biogas system.</title>
        <authorList>
            <person name="Schnurer A."/>
            <person name="Singh A."/>
            <person name="Bi S."/>
            <person name="Qiao W."/>
            <person name="Westerholm M."/>
        </authorList>
    </citation>
    <scope>NUCLEOTIDE SEQUENCE [LARGE SCALE GENOMIC DNA]</scope>
    <source>
        <strain evidence="1 2">AMB_01</strain>
    </source>
</reference>
<gene>
    <name evidence="1" type="ORF">JFY71_01915</name>
</gene>
<dbReference type="EMBL" id="CP066744">
    <property type="protein sequence ID" value="QQK08322.1"/>
    <property type="molecule type" value="Genomic_DNA"/>
</dbReference>
<organism evidence="1 2">
    <name type="scientific">Miniphocaeibacter halophilus</name>
    <dbReference type="NCBI Taxonomy" id="2931922"/>
    <lineage>
        <taxon>Bacteria</taxon>
        <taxon>Bacillati</taxon>
        <taxon>Bacillota</taxon>
        <taxon>Tissierellia</taxon>
        <taxon>Tissierellales</taxon>
        <taxon>Peptoniphilaceae</taxon>
        <taxon>Miniphocaeibacter</taxon>
    </lineage>
</organism>
<evidence type="ECO:0000313" key="1">
    <source>
        <dbReference type="EMBL" id="QQK08322.1"/>
    </source>
</evidence>